<keyword evidence="6 10" id="KW-0812">Transmembrane</keyword>
<sequence length="1048" mass="113382">MFNEGRAACTLSHFEESMCLDSVDHAWYGIVLELVILLYCFGILSFAADHLCNSMETLCDHWDVPEDVGGATFMALGGAVPEITVNSVATVRSLLKQSRTDHPEDVTEAELGVGAILGSGLIAFLAIPAMCTLVMVDGRPLALKRRPLARDICFYMIALGILMWALRRGVDLALAAFELLTYVVYVLVLCYARKVNAWYKQWKLSHGTNPRELFAKESTSIFRERYDSQRTQPLLQQQQGNRPRKKRVPSPKTVVVALMAPLKRAVDATCPDCRIYQPREDLYPITFVAAFLWITVASFVLGTVVDRWVTLLGQPSSMGYFGLILVAIGAEIPDTVNAITVASRGYGSMAASACMGSQIINICVGLGLPWTLACLAGGSIPVDVRGSFLFDTSIVIMMSVFGLLLLTVGVALVKRYFLQVPPMRFLVVFSLATTASAKSDWLTRIARATGVVSSPPDAASTVDGADRKANEWHVHQETVSASYAEVNVDGVRTVSGSGSRTTVEGGSDTDIKQLREDWAIWSPSENDTKSAQQMPVAAVEATPPPPPPPVVESTDDGGAGPQPSEALDLPCGPRWQESKRLLASVLMRPEASLQLLGDSDLIVLEQAVSETLPVDLLTTTADCGLARLVTQLMGVVAAVNTMGADSVSESVVSNEKLHSPLMTVVVDITWADVHASGWPFFPLLAQWQLRNLPTGLPVTPKEGLDHPLIGAYHTNLSTALTTGDLAGMAVISQQLLSDEASADDAFVRANPLPFATALAAVAVSTDSREYRASLLSAAQEIIAFDISSSPAGAVQLDYSLRSSWPLWPVVSLALSALSMDGGHEPSAFSTMASSASTDPPSRPWKSYLLICNVGKRQNWGQLLRSATAFGVTEVFVVGAKKMKELALFGNQGTTLHASFEFFDTIAEAKEELQKRGITLCGVEIHSSSQPVQDMQWRGDTCFMLGNEGTGMTDKQIAACDQFTYIQQYSKATASLNVAIAGSIVLHHFALASGMPVAERKGQKFVTDEGRGKLDRYEHPTEYEQQVIEEKRRQRAAKRQKAADEPAHS</sequence>
<comment type="subcellular location">
    <subcellularLocation>
        <location evidence="1">Membrane</location>
        <topology evidence="1">Multi-pass membrane protein</topology>
    </subcellularLocation>
</comment>
<evidence type="ECO:0000256" key="7">
    <source>
        <dbReference type="ARBA" id="ARBA00022989"/>
    </source>
</evidence>
<dbReference type="Gene3D" id="3.40.1280.10">
    <property type="match status" value="1"/>
</dbReference>
<feature type="region of interest" description="Disordered" evidence="9">
    <location>
        <begin position="522"/>
        <end position="572"/>
    </location>
</feature>
<dbReference type="GO" id="GO:0006396">
    <property type="term" value="P:RNA processing"/>
    <property type="evidence" value="ECO:0007669"/>
    <property type="project" value="InterPro"/>
</dbReference>
<gene>
    <name evidence="13" type="ORF">FOZ61_010394</name>
</gene>
<dbReference type="GO" id="GO:0003723">
    <property type="term" value="F:RNA binding"/>
    <property type="evidence" value="ECO:0007669"/>
    <property type="project" value="InterPro"/>
</dbReference>
<name>A0A7J6M388_PEROL</name>
<dbReference type="Proteomes" id="UP000570595">
    <property type="component" value="Unassembled WGS sequence"/>
</dbReference>
<proteinExistence type="inferred from homology"/>
<evidence type="ECO:0000256" key="8">
    <source>
        <dbReference type="ARBA" id="ARBA00023136"/>
    </source>
</evidence>
<evidence type="ECO:0000256" key="9">
    <source>
        <dbReference type="SAM" id="MobiDB-lite"/>
    </source>
</evidence>
<organism evidence="13 14">
    <name type="scientific">Perkinsus olseni</name>
    <name type="common">Perkinsus atlanticus</name>
    <dbReference type="NCBI Taxonomy" id="32597"/>
    <lineage>
        <taxon>Eukaryota</taxon>
        <taxon>Sar</taxon>
        <taxon>Alveolata</taxon>
        <taxon>Perkinsozoa</taxon>
        <taxon>Perkinsea</taxon>
        <taxon>Perkinsida</taxon>
        <taxon>Perkinsidae</taxon>
        <taxon>Perkinsus</taxon>
    </lineage>
</organism>
<keyword evidence="5" id="KW-0808">Transferase</keyword>
<dbReference type="GO" id="GO:0006874">
    <property type="term" value="P:intracellular calcium ion homeostasis"/>
    <property type="evidence" value="ECO:0007669"/>
    <property type="project" value="TreeGrafter"/>
</dbReference>
<comment type="caution">
    <text evidence="13">The sequence shown here is derived from an EMBL/GenBank/DDBJ whole genome shotgun (WGS) entry which is preliminary data.</text>
</comment>
<feature type="region of interest" description="Disordered" evidence="9">
    <location>
        <begin position="1005"/>
        <end position="1048"/>
    </location>
</feature>
<dbReference type="InterPro" id="IPR029026">
    <property type="entry name" value="tRNA_m1G_MTases_N"/>
</dbReference>
<dbReference type="Pfam" id="PF00588">
    <property type="entry name" value="SpoU_methylase"/>
    <property type="match status" value="1"/>
</dbReference>
<evidence type="ECO:0000259" key="11">
    <source>
        <dbReference type="Pfam" id="PF00588"/>
    </source>
</evidence>
<dbReference type="Pfam" id="PF01699">
    <property type="entry name" value="Na_Ca_ex"/>
    <property type="match status" value="2"/>
</dbReference>
<feature type="domain" description="Sodium/calcium exchanger membrane region" evidence="12">
    <location>
        <begin position="34"/>
        <end position="189"/>
    </location>
</feature>
<feature type="compositionally biased region" description="Polar residues" evidence="9">
    <location>
        <begin position="523"/>
        <end position="533"/>
    </location>
</feature>
<evidence type="ECO:0000256" key="1">
    <source>
        <dbReference type="ARBA" id="ARBA00004141"/>
    </source>
</evidence>
<protein>
    <submittedName>
        <fullName evidence="13">Uncharacterized protein</fullName>
    </submittedName>
</protein>
<dbReference type="PANTHER" id="PTHR10846:SF8">
    <property type="entry name" value="INNER MEMBRANE PROTEIN YRBG"/>
    <property type="match status" value="1"/>
</dbReference>
<feature type="transmembrane region" description="Helical" evidence="10">
    <location>
        <begin position="26"/>
        <end position="48"/>
    </location>
</feature>
<dbReference type="GO" id="GO:0005262">
    <property type="term" value="F:calcium channel activity"/>
    <property type="evidence" value="ECO:0007669"/>
    <property type="project" value="TreeGrafter"/>
</dbReference>
<evidence type="ECO:0000256" key="3">
    <source>
        <dbReference type="ARBA" id="ARBA00022449"/>
    </source>
</evidence>
<reference evidence="13 14" key="1">
    <citation type="submission" date="2020-04" db="EMBL/GenBank/DDBJ databases">
        <title>Perkinsus olseni comparative genomics.</title>
        <authorList>
            <person name="Bogema D.R."/>
        </authorList>
    </citation>
    <scope>NUCLEOTIDE SEQUENCE [LARGE SCALE GENOMIC DNA]</scope>
    <source>
        <strain evidence="13">ATCC PRA-179</strain>
    </source>
</reference>
<dbReference type="GO" id="GO:0032259">
    <property type="term" value="P:methylation"/>
    <property type="evidence" value="ECO:0007669"/>
    <property type="project" value="UniProtKB-KW"/>
</dbReference>
<evidence type="ECO:0000313" key="14">
    <source>
        <dbReference type="Proteomes" id="UP000570595"/>
    </source>
</evidence>
<dbReference type="InterPro" id="IPR001537">
    <property type="entry name" value="SpoU_MeTrfase"/>
</dbReference>
<feature type="transmembrane region" description="Helical" evidence="10">
    <location>
        <begin position="282"/>
        <end position="305"/>
    </location>
</feature>
<dbReference type="InterPro" id="IPR004837">
    <property type="entry name" value="NaCa_Exmemb"/>
</dbReference>
<feature type="transmembrane region" description="Helical" evidence="10">
    <location>
        <begin position="148"/>
        <end position="166"/>
    </location>
</feature>
<comment type="similarity">
    <text evidence="2">Belongs to the Ca(2+):cation antiporter (CaCA) (TC 2.A.19) family. SLC24A subfamily.</text>
</comment>
<keyword evidence="7 10" id="KW-1133">Transmembrane helix</keyword>
<keyword evidence="4" id="KW-0489">Methyltransferase</keyword>
<evidence type="ECO:0000256" key="10">
    <source>
        <dbReference type="SAM" id="Phobius"/>
    </source>
</evidence>
<dbReference type="GO" id="GO:0008273">
    <property type="term" value="F:calcium, potassium:sodium antiporter activity"/>
    <property type="evidence" value="ECO:0007669"/>
    <property type="project" value="TreeGrafter"/>
</dbReference>
<evidence type="ECO:0000256" key="2">
    <source>
        <dbReference type="ARBA" id="ARBA00005364"/>
    </source>
</evidence>
<dbReference type="InterPro" id="IPR029028">
    <property type="entry name" value="Alpha/beta_knot_MTases"/>
</dbReference>
<feature type="transmembrane region" description="Helical" evidence="10">
    <location>
        <begin position="359"/>
        <end position="382"/>
    </location>
</feature>
<dbReference type="CDD" id="cd18096">
    <property type="entry name" value="SpoU-like"/>
    <property type="match status" value="1"/>
</dbReference>
<feature type="transmembrane region" description="Helical" evidence="10">
    <location>
        <begin position="111"/>
        <end position="136"/>
    </location>
</feature>
<feature type="transmembrane region" description="Helical" evidence="10">
    <location>
        <begin position="317"/>
        <end position="339"/>
    </location>
</feature>
<evidence type="ECO:0000256" key="4">
    <source>
        <dbReference type="ARBA" id="ARBA00022603"/>
    </source>
</evidence>
<feature type="transmembrane region" description="Helical" evidence="10">
    <location>
        <begin position="394"/>
        <end position="413"/>
    </location>
</feature>
<feature type="domain" description="Sodium/calcium exchanger membrane region" evidence="12">
    <location>
        <begin position="284"/>
        <end position="407"/>
    </location>
</feature>
<keyword evidence="3" id="KW-0050">Antiport</keyword>
<evidence type="ECO:0000256" key="5">
    <source>
        <dbReference type="ARBA" id="ARBA00022679"/>
    </source>
</evidence>
<dbReference type="GO" id="GO:0008173">
    <property type="term" value="F:RNA methyltransferase activity"/>
    <property type="evidence" value="ECO:0007669"/>
    <property type="project" value="InterPro"/>
</dbReference>
<accession>A0A7J6M388</accession>
<keyword evidence="8 10" id="KW-0472">Membrane</keyword>
<feature type="transmembrane region" description="Helical" evidence="10">
    <location>
        <begin position="172"/>
        <end position="192"/>
    </location>
</feature>
<dbReference type="InterPro" id="IPR004481">
    <property type="entry name" value="K/Na/Ca-exchanger"/>
</dbReference>
<keyword evidence="3" id="KW-0813">Transport</keyword>
<dbReference type="GO" id="GO:0005886">
    <property type="term" value="C:plasma membrane"/>
    <property type="evidence" value="ECO:0007669"/>
    <property type="project" value="TreeGrafter"/>
</dbReference>
<feature type="compositionally biased region" description="Basic and acidic residues" evidence="9">
    <location>
        <begin position="1005"/>
        <end position="1031"/>
    </location>
</feature>
<dbReference type="AlphaFoldDB" id="A0A7J6M388"/>
<dbReference type="EMBL" id="JABAHT010000084">
    <property type="protein sequence ID" value="KAF4665906.1"/>
    <property type="molecule type" value="Genomic_DNA"/>
</dbReference>
<evidence type="ECO:0000313" key="13">
    <source>
        <dbReference type="EMBL" id="KAF4665906.1"/>
    </source>
</evidence>
<dbReference type="PANTHER" id="PTHR10846">
    <property type="entry name" value="SODIUM/POTASSIUM/CALCIUM EXCHANGER"/>
    <property type="match status" value="1"/>
</dbReference>
<evidence type="ECO:0000259" key="12">
    <source>
        <dbReference type="Pfam" id="PF01699"/>
    </source>
</evidence>
<evidence type="ECO:0000256" key="6">
    <source>
        <dbReference type="ARBA" id="ARBA00022692"/>
    </source>
</evidence>
<feature type="domain" description="tRNA/rRNA methyltransferase SpoU type" evidence="11">
    <location>
        <begin position="847"/>
        <end position="986"/>
    </location>
</feature>
<dbReference type="InterPro" id="IPR044880">
    <property type="entry name" value="NCX_ion-bd_dom_sf"/>
</dbReference>
<dbReference type="Gene3D" id="1.20.1420.30">
    <property type="entry name" value="NCX, central ion-binding region"/>
    <property type="match status" value="2"/>
</dbReference>
<dbReference type="OrthoDB" id="439140at2759"/>
<dbReference type="SUPFAM" id="SSF75217">
    <property type="entry name" value="alpha/beta knot"/>
    <property type="match status" value="1"/>
</dbReference>